<dbReference type="HOGENOM" id="CLU_057521_0_0_4"/>
<keyword evidence="4" id="KW-1185">Reference proteome</keyword>
<dbReference type="PATRIC" id="fig|1203554.3.peg.1478"/>
<feature type="compositionally biased region" description="Low complexity" evidence="1">
    <location>
        <begin position="329"/>
        <end position="350"/>
    </location>
</feature>
<feature type="compositionally biased region" description="Polar residues" evidence="1">
    <location>
        <begin position="7"/>
        <end position="24"/>
    </location>
</feature>
<dbReference type="InterPro" id="IPR001173">
    <property type="entry name" value="Glyco_trans_2-like"/>
</dbReference>
<dbReference type="PANTHER" id="PTHR10859">
    <property type="entry name" value="GLYCOSYL TRANSFERASE"/>
    <property type="match status" value="1"/>
</dbReference>
<comment type="caution">
    <text evidence="3">The sequence shown here is derived from an EMBL/GenBank/DDBJ whole genome shotgun (WGS) entry which is preliminary data.</text>
</comment>
<dbReference type="AlphaFoldDB" id="S3CE84"/>
<dbReference type="Pfam" id="PF00535">
    <property type="entry name" value="Glycos_transf_2"/>
    <property type="match status" value="1"/>
</dbReference>
<organism evidence="3 4">
    <name type="scientific">Sutterella wadsworthensis HGA0223</name>
    <dbReference type="NCBI Taxonomy" id="1203554"/>
    <lineage>
        <taxon>Bacteria</taxon>
        <taxon>Pseudomonadati</taxon>
        <taxon>Pseudomonadota</taxon>
        <taxon>Betaproteobacteria</taxon>
        <taxon>Burkholderiales</taxon>
        <taxon>Sutterellaceae</taxon>
        <taxon>Sutterella</taxon>
    </lineage>
</organism>
<name>S3CE84_9BURK</name>
<accession>S3CE84</accession>
<dbReference type="STRING" id="1203554.HMPREF1476_01414"/>
<dbReference type="RefSeq" id="WP_016474630.1">
    <property type="nucleotide sequence ID" value="NZ_KE150480.1"/>
</dbReference>
<evidence type="ECO:0000313" key="4">
    <source>
        <dbReference type="Proteomes" id="UP000014400"/>
    </source>
</evidence>
<sequence length="401" mass="43436">MTESTEDQLQSEPGGSPAQASQKVQIKPVGAAGIGTPAAAVAAARSGIRQSPCTASPTQRPQIQIVAVIPVYDQPAKLESVVQSLRQLALPVIVVDDGSHEPTKSLCDRLAAPQVKVIHQPFNQGKGAAVIVGFKAAVRMGYTHVLQIDADGQLDFSAVPNLIRLAQKFPHALICGTPQFDASAPPARKWGRRVTNFWCSVNSLSLSFGDAMCGLRIYPLDSALAICENARIGRRMEFDPEILVRLLWAGVRVKNVPVAVTYPKDGVSHYAPFKDTMRISWMHSRLFLQMATRMPIILWSRIFGWTAECECPSGSRKSCCSMPKGKTVPQSKAPKTAQPAAAPVKPQAKAAPKRPPMTPEENERARRAFHAATVAKRNADRALAQIEQEAVDRPGSSDRSI</sequence>
<gene>
    <name evidence="3" type="ORF">HMPREF1476_01414</name>
</gene>
<dbReference type="SUPFAM" id="SSF53448">
    <property type="entry name" value="Nucleotide-diphospho-sugar transferases"/>
    <property type="match status" value="1"/>
</dbReference>
<dbReference type="Gene3D" id="3.90.550.10">
    <property type="entry name" value="Spore Coat Polysaccharide Biosynthesis Protein SpsA, Chain A"/>
    <property type="match status" value="1"/>
</dbReference>
<feature type="region of interest" description="Disordered" evidence="1">
    <location>
        <begin position="320"/>
        <end position="401"/>
    </location>
</feature>
<dbReference type="EMBL" id="ATCF01000020">
    <property type="protein sequence ID" value="EPD98839.1"/>
    <property type="molecule type" value="Genomic_DNA"/>
</dbReference>
<proteinExistence type="predicted"/>
<feature type="region of interest" description="Disordered" evidence="1">
    <location>
        <begin position="1"/>
        <end position="24"/>
    </location>
</feature>
<evidence type="ECO:0000259" key="2">
    <source>
        <dbReference type="Pfam" id="PF00535"/>
    </source>
</evidence>
<feature type="domain" description="Glycosyltransferase 2-like" evidence="2">
    <location>
        <begin position="68"/>
        <end position="193"/>
    </location>
</feature>
<dbReference type="InterPro" id="IPR029044">
    <property type="entry name" value="Nucleotide-diphossugar_trans"/>
</dbReference>
<dbReference type="eggNOG" id="COG0463">
    <property type="taxonomic scope" value="Bacteria"/>
</dbReference>
<dbReference type="CDD" id="cd04179">
    <property type="entry name" value="DPM_DPG-synthase_like"/>
    <property type="match status" value="1"/>
</dbReference>
<protein>
    <recommendedName>
        <fullName evidence="2">Glycosyltransferase 2-like domain-containing protein</fullName>
    </recommendedName>
</protein>
<reference evidence="3 4" key="1">
    <citation type="submission" date="2013-04" db="EMBL/GenBank/DDBJ databases">
        <title>The Genome Sequence of Sutterella wadsworthensis HGA0223.</title>
        <authorList>
            <consortium name="The Broad Institute Genomics Platform"/>
            <person name="Earl A."/>
            <person name="Ward D."/>
            <person name="Feldgarden M."/>
            <person name="Gevers D."/>
            <person name="Schmidt T.M."/>
            <person name="Dover J."/>
            <person name="Dai D."/>
            <person name="Walker B."/>
            <person name="Young S."/>
            <person name="Zeng Q."/>
            <person name="Gargeya S."/>
            <person name="Fitzgerald M."/>
            <person name="Haas B."/>
            <person name="Abouelleil A."/>
            <person name="Allen A.W."/>
            <person name="Alvarado L."/>
            <person name="Arachchi H.M."/>
            <person name="Berlin A.M."/>
            <person name="Chapman S.B."/>
            <person name="Gainer-Dewar J."/>
            <person name="Goldberg J."/>
            <person name="Griggs A."/>
            <person name="Gujja S."/>
            <person name="Hansen M."/>
            <person name="Howarth C."/>
            <person name="Imamovic A."/>
            <person name="Ireland A."/>
            <person name="Larimer J."/>
            <person name="McCowan C."/>
            <person name="Murphy C."/>
            <person name="Pearson M."/>
            <person name="Poon T.W."/>
            <person name="Priest M."/>
            <person name="Roberts A."/>
            <person name="Saif S."/>
            <person name="Shea T."/>
            <person name="Sisk P."/>
            <person name="Sykes S."/>
            <person name="Wortman J."/>
            <person name="Nusbaum C."/>
            <person name="Birren B."/>
        </authorList>
    </citation>
    <scope>NUCLEOTIDE SEQUENCE [LARGE SCALE GENOMIC DNA]</scope>
    <source>
        <strain evidence="3 4">HGA0223</strain>
    </source>
</reference>
<feature type="compositionally biased region" description="Basic and acidic residues" evidence="1">
    <location>
        <begin position="390"/>
        <end position="401"/>
    </location>
</feature>
<dbReference type="GO" id="GO:0006487">
    <property type="term" value="P:protein N-linked glycosylation"/>
    <property type="evidence" value="ECO:0007669"/>
    <property type="project" value="TreeGrafter"/>
</dbReference>
<evidence type="ECO:0000256" key="1">
    <source>
        <dbReference type="SAM" id="MobiDB-lite"/>
    </source>
</evidence>
<dbReference type="Proteomes" id="UP000014400">
    <property type="component" value="Unassembled WGS sequence"/>
</dbReference>
<dbReference type="PANTHER" id="PTHR10859:SF91">
    <property type="entry name" value="DOLICHYL-PHOSPHATE BETA-GLUCOSYLTRANSFERASE"/>
    <property type="match status" value="1"/>
</dbReference>
<evidence type="ECO:0000313" key="3">
    <source>
        <dbReference type="EMBL" id="EPD98839.1"/>
    </source>
</evidence>